<dbReference type="AlphaFoldDB" id="A0A4P9TBV0"/>
<proteinExistence type="predicted"/>
<gene>
    <name evidence="2" type="ORF">FGF80_02310</name>
</gene>
<evidence type="ECO:0000256" key="1">
    <source>
        <dbReference type="SAM" id="MobiDB-lite"/>
    </source>
</evidence>
<dbReference type="InterPro" id="IPR047676">
    <property type="entry name" value="FxLYD_dom"/>
</dbReference>
<dbReference type="PROSITE" id="PS51257">
    <property type="entry name" value="PROKAR_LIPOPROTEIN"/>
    <property type="match status" value="1"/>
</dbReference>
<feature type="region of interest" description="Disordered" evidence="1">
    <location>
        <begin position="18"/>
        <end position="57"/>
    </location>
</feature>
<keyword evidence="3" id="KW-1185">Reference proteome</keyword>
<dbReference type="RefSeq" id="WP_138651999.1">
    <property type="nucleotide sequence ID" value="NZ_CP040637.1"/>
</dbReference>
<accession>A0A4P9TBV0</accession>
<dbReference type="Proteomes" id="UP000307562">
    <property type="component" value="Chromosome"/>
</dbReference>
<protein>
    <recommendedName>
        <fullName evidence="4">DUF3426 domain-containing protein</fullName>
    </recommendedName>
</protein>
<evidence type="ECO:0000313" key="3">
    <source>
        <dbReference type="Proteomes" id="UP000307562"/>
    </source>
</evidence>
<evidence type="ECO:0000313" key="2">
    <source>
        <dbReference type="EMBL" id="QCW02138.1"/>
    </source>
</evidence>
<feature type="compositionally biased region" description="Low complexity" evidence="1">
    <location>
        <begin position="33"/>
        <end position="47"/>
    </location>
</feature>
<name>A0A4P9TBV0_9EURY</name>
<dbReference type="EMBL" id="CP040637">
    <property type="protein sequence ID" value="QCW02138.1"/>
    <property type="molecule type" value="Genomic_DNA"/>
</dbReference>
<sequence length="147" mass="15607">MDRRKLLVAGGTAVTTALAGCSGSDDTDRESGDTTNDDSGNGDESSNGSGGASDGGDLIKILDHEWYNEGSFSSGVRGQVENVSDETLGYVEVSVYFIDADGVQFEESLDNTSDLAAGRVWEFEAMFLGEDPSRVEEYEVQGDVTNI</sequence>
<dbReference type="NCBIfam" id="NF038353">
    <property type="entry name" value="FxLYD_dom"/>
    <property type="match status" value="1"/>
</dbReference>
<dbReference type="GeneID" id="96154761"/>
<evidence type="ECO:0008006" key="4">
    <source>
        <dbReference type="Google" id="ProtNLM"/>
    </source>
</evidence>
<reference evidence="3" key="1">
    <citation type="submission" date="2019-05" db="EMBL/GenBank/DDBJ databases">
        <title>Complete Genome Sequence and Methylation Pattern of the Halophilic Archaeon Natrinema pallidum BOL6-1.</title>
        <authorList>
            <person name="DasSarma P."/>
            <person name="DasSarma B.P."/>
            <person name="DasSarma S.L."/>
            <person name="Martinez F.L."/>
            <person name="Guzman D."/>
            <person name="Roberts R.J."/>
            <person name="DasSarma S."/>
        </authorList>
    </citation>
    <scope>NUCLEOTIDE SEQUENCE [LARGE SCALE GENOMIC DNA]</scope>
    <source>
        <strain evidence="3">BOL6-1</strain>
    </source>
</reference>
<dbReference type="KEGG" id="npl:FGF80_02310"/>
<organism evidence="2 3">
    <name type="scientific">Natrinema pallidum</name>
    <dbReference type="NCBI Taxonomy" id="69527"/>
    <lineage>
        <taxon>Archaea</taxon>
        <taxon>Methanobacteriati</taxon>
        <taxon>Methanobacteriota</taxon>
        <taxon>Stenosarchaea group</taxon>
        <taxon>Halobacteria</taxon>
        <taxon>Halobacteriales</taxon>
        <taxon>Natrialbaceae</taxon>
        <taxon>Natrinema</taxon>
    </lineage>
</organism>